<name>A0A0K2TVV2_LEPSM</name>
<dbReference type="AlphaFoldDB" id="A0A0K2TVV2"/>
<evidence type="ECO:0000313" key="1">
    <source>
        <dbReference type="EMBL" id="CDW30183.1"/>
    </source>
</evidence>
<organism evidence="1">
    <name type="scientific">Lepeophtheirus salmonis</name>
    <name type="common">Salmon louse</name>
    <name type="synonym">Caligus salmonis</name>
    <dbReference type="NCBI Taxonomy" id="72036"/>
    <lineage>
        <taxon>Eukaryota</taxon>
        <taxon>Metazoa</taxon>
        <taxon>Ecdysozoa</taxon>
        <taxon>Arthropoda</taxon>
        <taxon>Crustacea</taxon>
        <taxon>Multicrustacea</taxon>
        <taxon>Hexanauplia</taxon>
        <taxon>Copepoda</taxon>
        <taxon>Siphonostomatoida</taxon>
        <taxon>Caligidae</taxon>
        <taxon>Lepeophtheirus</taxon>
    </lineage>
</organism>
<proteinExistence type="predicted"/>
<protein>
    <submittedName>
        <fullName evidence="1">Uncharacterized protein</fullName>
    </submittedName>
</protein>
<accession>A0A0K2TVV2</accession>
<dbReference type="EMBL" id="HACA01012822">
    <property type="protein sequence ID" value="CDW30183.1"/>
    <property type="molecule type" value="Transcribed_RNA"/>
</dbReference>
<reference evidence="1" key="1">
    <citation type="submission" date="2014-05" db="EMBL/GenBank/DDBJ databases">
        <authorList>
            <person name="Chronopoulou M."/>
        </authorList>
    </citation>
    <scope>NUCLEOTIDE SEQUENCE</scope>
    <source>
        <tissue evidence="1">Whole organism</tissue>
    </source>
</reference>
<sequence length="35" mass="3902">MIGLGDYSSYVYHIQTHNSAINLSTHHLSSNIISK</sequence>